<dbReference type="Proteomes" id="UP000652477">
    <property type="component" value="Unassembled WGS sequence"/>
</dbReference>
<dbReference type="Gene3D" id="1.10.3210.10">
    <property type="entry name" value="Hypothetical protein af1432"/>
    <property type="match status" value="2"/>
</dbReference>
<protein>
    <submittedName>
        <fullName evidence="2">HD domain-containing protein</fullName>
    </submittedName>
</protein>
<proteinExistence type="predicted"/>
<dbReference type="EMBL" id="JACOPF010000002">
    <property type="protein sequence ID" value="MBC5689383.1"/>
    <property type="molecule type" value="Genomic_DNA"/>
</dbReference>
<dbReference type="PANTHER" id="PTHR43155">
    <property type="entry name" value="CYCLIC DI-GMP PHOSPHODIESTERASE PA4108-RELATED"/>
    <property type="match status" value="1"/>
</dbReference>
<dbReference type="InterPro" id="IPR003607">
    <property type="entry name" value="HD/PDEase_dom"/>
</dbReference>
<dbReference type="InterPro" id="IPR037522">
    <property type="entry name" value="HD_GYP_dom"/>
</dbReference>
<name>A0A923LIF0_9FIRM</name>
<dbReference type="Pfam" id="PF01966">
    <property type="entry name" value="HD"/>
    <property type="match status" value="1"/>
</dbReference>
<reference evidence="2" key="1">
    <citation type="submission" date="2020-08" db="EMBL/GenBank/DDBJ databases">
        <title>Genome public.</title>
        <authorList>
            <person name="Liu C."/>
            <person name="Sun Q."/>
        </authorList>
    </citation>
    <scope>NUCLEOTIDE SEQUENCE</scope>
    <source>
        <strain evidence="2">NSJ-55</strain>
    </source>
</reference>
<feature type="domain" description="HD-GYP" evidence="1">
    <location>
        <begin position="199"/>
        <end position="394"/>
    </location>
</feature>
<evidence type="ECO:0000259" key="1">
    <source>
        <dbReference type="PROSITE" id="PS51832"/>
    </source>
</evidence>
<dbReference type="AlphaFoldDB" id="A0A923LIF0"/>
<dbReference type="SMART" id="SM00471">
    <property type="entry name" value="HDc"/>
    <property type="match status" value="2"/>
</dbReference>
<dbReference type="CDD" id="cd00077">
    <property type="entry name" value="HDc"/>
    <property type="match status" value="2"/>
</dbReference>
<evidence type="ECO:0000313" key="3">
    <source>
        <dbReference type="Proteomes" id="UP000652477"/>
    </source>
</evidence>
<organism evidence="2 3">
    <name type="scientific">Mediterraneibacter hominis</name>
    <dbReference type="NCBI Taxonomy" id="2763054"/>
    <lineage>
        <taxon>Bacteria</taxon>
        <taxon>Bacillati</taxon>
        <taxon>Bacillota</taxon>
        <taxon>Clostridia</taxon>
        <taxon>Lachnospirales</taxon>
        <taxon>Lachnospiraceae</taxon>
        <taxon>Mediterraneibacter</taxon>
    </lineage>
</organism>
<dbReference type="SUPFAM" id="SSF109604">
    <property type="entry name" value="HD-domain/PDEase-like"/>
    <property type="match status" value="2"/>
</dbReference>
<dbReference type="PANTHER" id="PTHR43155:SF2">
    <property type="entry name" value="CYCLIC DI-GMP PHOSPHODIESTERASE PA4108"/>
    <property type="match status" value="1"/>
</dbReference>
<comment type="caution">
    <text evidence="2">The sequence shown here is derived from an EMBL/GenBank/DDBJ whole genome shotgun (WGS) entry which is preliminary data.</text>
</comment>
<keyword evidence="3" id="KW-1185">Reference proteome</keyword>
<sequence length="415" mass="47022">MNELLAFSNLADIIIRSLNYIDSRLTGHNSRVTYKMMLLLDNVSFPEPEIYKILWTVLFHDIGLLRFSGETDEIFEKENSTSFSHAIYGALFMEHVSPFPEYAELIRYHHSSVPEIDSADMSPQLKWVTKCLRLLDEADLYCIRHPDMPGAEVLSHLDTAAYDSEIIKVVLPALKKAERTDSLYIHQTLLEHLSQIKTTPAIQEALLWTLIRMINLRSPYTSLHCAVMVKISDSLASFCNLGDAECFAVHMGALLHDIGKIAIPSYILDSPGTLSPEDWSIMKSHVAITEALLKGCVSDKILQIAIRHHERLDGTGYPRGLSKAQLTFPQRIVAVADITSALFEKRSYKEAFSLEQSLQILKNLCKERKICPYVADIFFRHAEDIYSAALHTSEATRALYHTLTEQYNSCISQEE</sequence>
<evidence type="ECO:0000313" key="2">
    <source>
        <dbReference type="EMBL" id="MBC5689383.1"/>
    </source>
</evidence>
<dbReference type="RefSeq" id="WP_186876055.1">
    <property type="nucleotide sequence ID" value="NZ_JACOPF010000002.1"/>
</dbReference>
<dbReference type="PROSITE" id="PS51832">
    <property type="entry name" value="HD_GYP"/>
    <property type="match status" value="1"/>
</dbReference>
<gene>
    <name evidence="2" type="ORF">H8S37_10685</name>
</gene>
<dbReference type="Pfam" id="PF13487">
    <property type="entry name" value="HD_5"/>
    <property type="match status" value="1"/>
</dbReference>
<accession>A0A923LIF0</accession>
<dbReference type="InterPro" id="IPR006674">
    <property type="entry name" value="HD_domain"/>
</dbReference>